<dbReference type="Pfam" id="PF05721">
    <property type="entry name" value="PhyH"/>
    <property type="match status" value="1"/>
</dbReference>
<feature type="region of interest" description="Disordered" evidence="1">
    <location>
        <begin position="149"/>
        <end position="172"/>
    </location>
</feature>
<feature type="region of interest" description="Disordered" evidence="1">
    <location>
        <begin position="108"/>
        <end position="134"/>
    </location>
</feature>
<evidence type="ECO:0000313" key="2">
    <source>
        <dbReference type="EMBL" id="WZN60310.1"/>
    </source>
</evidence>
<dbReference type="AlphaFoldDB" id="A0AAX4P1P0"/>
<dbReference type="Proteomes" id="UP001472866">
    <property type="component" value="Chromosome 02"/>
</dbReference>
<keyword evidence="3" id="KW-1185">Reference proteome</keyword>
<reference evidence="2 3" key="1">
    <citation type="submission" date="2024-03" db="EMBL/GenBank/DDBJ databases">
        <title>Complete genome sequence of the green alga Chloropicon roscoffensis RCC1871.</title>
        <authorList>
            <person name="Lemieux C."/>
            <person name="Pombert J.-F."/>
            <person name="Otis C."/>
            <person name="Turmel M."/>
        </authorList>
    </citation>
    <scope>NUCLEOTIDE SEQUENCE [LARGE SCALE GENOMIC DNA]</scope>
    <source>
        <strain evidence="2 3">RCC1871</strain>
    </source>
</reference>
<protein>
    <submittedName>
        <fullName evidence="2">Uncharacterized protein</fullName>
    </submittedName>
</protein>
<gene>
    <name evidence="2" type="ORF">HKI87_02g18390</name>
</gene>
<evidence type="ECO:0000256" key="1">
    <source>
        <dbReference type="SAM" id="MobiDB-lite"/>
    </source>
</evidence>
<accession>A0AAX4P1P0</accession>
<sequence>MADATAKKKVPTLMAATLLGARLGGSNPKEQVKLKVRMEKLKESIVREATVREAEMRDKEEKSAIIAAIDCLETTKDQEEAIDRCFDILRERLGHLYRREEQFKAVRGAYDESSSDEEIDEKGEGEGARGRVPGDVGDLGYWRGLLEREEGPGSDGVRPAEEPAAPSDPLDMRRELRNRGFLRVRGSLPSEKASASKAIVCKLRDAGWPPVFCFLYDAPWDLVKASWGQAELLLGGPCVLEPSLAAFLLDHRRSTGGERYVGQNFALPHRDYTYSASTFSDGEPKILSVWVPLNEVTTENGCMYVVPREFDENFDKDGTYEHMSVQTTGGMKDRRFLNFPINGAKPLPGQPGDMMCWFGNTIHWGASCHSAGAADPRASIALVFRRADAVQEFDAKACLTRQEVERRLAEAGSAEERLGFVKDALGYFEHWYDVPKGLREAIGDAGGGSK</sequence>
<dbReference type="EMBL" id="CP151502">
    <property type="protein sequence ID" value="WZN60310.1"/>
    <property type="molecule type" value="Genomic_DNA"/>
</dbReference>
<proteinExistence type="predicted"/>
<dbReference type="Gene3D" id="2.60.120.620">
    <property type="entry name" value="q2cbj1_9rhob like domain"/>
    <property type="match status" value="1"/>
</dbReference>
<dbReference type="SUPFAM" id="SSF51197">
    <property type="entry name" value="Clavaminate synthase-like"/>
    <property type="match status" value="1"/>
</dbReference>
<evidence type="ECO:0000313" key="3">
    <source>
        <dbReference type="Proteomes" id="UP001472866"/>
    </source>
</evidence>
<name>A0AAX4P1P0_9CHLO</name>
<dbReference type="InterPro" id="IPR008775">
    <property type="entry name" value="Phytyl_CoA_dOase-like"/>
</dbReference>
<organism evidence="2 3">
    <name type="scientific">Chloropicon roscoffensis</name>
    <dbReference type="NCBI Taxonomy" id="1461544"/>
    <lineage>
        <taxon>Eukaryota</taxon>
        <taxon>Viridiplantae</taxon>
        <taxon>Chlorophyta</taxon>
        <taxon>Chloropicophyceae</taxon>
        <taxon>Chloropicales</taxon>
        <taxon>Chloropicaceae</taxon>
        <taxon>Chloropicon</taxon>
    </lineage>
</organism>